<dbReference type="InterPro" id="IPR036388">
    <property type="entry name" value="WH-like_DNA-bd_sf"/>
</dbReference>
<name>A0ABT5YJS9_9PROT</name>
<evidence type="ECO:0000256" key="3">
    <source>
        <dbReference type="ARBA" id="ARBA00023163"/>
    </source>
</evidence>
<dbReference type="SMART" id="SM00866">
    <property type="entry name" value="UTRA"/>
    <property type="match status" value="1"/>
</dbReference>
<accession>A0ABT5YJS9</accession>
<evidence type="ECO:0000313" key="7">
    <source>
        <dbReference type="Proteomes" id="UP001215503"/>
    </source>
</evidence>
<dbReference type="Gene3D" id="1.10.10.10">
    <property type="entry name" value="Winged helix-like DNA-binding domain superfamily/Winged helix DNA-binding domain"/>
    <property type="match status" value="1"/>
</dbReference>
<dbReference type="PROSITE" id="PS50949">
    <property type="entry name" value="HTH_GNTR"/>
    <property type="match status" value="1"/>
</dbReference>
<dbReference type="SMART" id="SM00345">
    <property type="entry name" value="HTH_GNTR"/>
    <property type="match status" value="1"/>
</dbReference>
<dbReference type="SUPFAM" id="SSF46785">
    <property type="entry name" value="Winged helix' DNA-binding domain"/>
    <property type="match status" value="1"/>
</dbReference>
<dbReference type="EMBL" id="JARHUD010000002">
    <property type="protein sequence ID" value="MDF2095144.1"/>
    <property type="molecule type" value="Genomic_DNA"/>
</dbReference>
<dbReference type="CDD" id="cd07377">
    <property type="entry name" value="WHTH_GntR"/>
    <property type="match status" value="1"/>
</dbReference>
<dbReference type="Pfam" id="PF00392">
    <property type="entry name" value="GntR"/>
    <property type="match status" value="1"/>
</dbReference>
<keyword evidence="3" id="KW-0804">Transcription</keyword>
<keyword evidence="2" id="KW-0238">DNA-binding</keyword>
<comment type="caution">
    <text evidence="6">The sequence shown here is derived from an EMBL/GenBank/DDBJ whole genome shotgun (WGS) entry which is preliminary data.</text>
</comment>
<sequence>MAEALRNKDGMEEPRYRQVAEHVRARIAEGTWPPGAKVPSENELTRSLGVSRMTANRALRELAAEGVLERVQGLGTFVAAPKPQSELLRIRNIREEIEERGHTHSCQVLLLEDCKVEGELAAALGLSPESHAFHSRLLHLESDVPAALEERWVNPAFASDYDRQDFTRITPNEYLTGLGQIEAAEHVIEAVRPRAEIRRRLALKADDPCLLLTRRTWSGGMIASRARFFYPGPRYRLAGRQLFTASANAGGSS</sequence>
<dbReference type="InterPro" id="IPR000524">
    <property type="entry name" value="Tscrpt_reg_HTH_GntR"/>
</dbReference>
<gene>
    <name evidence="6" type="primary">hutC</name>
    <name evidence="6" type="ORF">P2G67_04055</name>
</gene>
<protein>
    <recommendedName>
        <fullName evidence="4">Histidine utilization repressor</fullName>
    </recommendedName>
</protein>
<dbReference type="Gene3D" id="3.40.1410.10">
    <property type="entry name" value="Chorismate lyase-like"/>
    <property type="match status" value="1"/>
</dbReference>
<evidence type="ECO:0000256" key="2">
    <source>
        <dbReference type="ARBA" id="ARBA00023125"/>
    </source>
</evidence>
<organism evidence="6 7">
    <name type="scientific">Aquibaculum arenosum</name>
    <dbReference type="NCBI Taxonomy" id="3032591"/>
    <lineage>
        <taxon>Bacteria</taxon>
        <taxon>Pseudomonadati</taxon>
        <taxon>Pseudomonadota</taxon>
        <taxon>Alphaproteobacteria</taxon>
        <taxon>Rhodospirillales</taxon>
        <taxon>Rhodovibrionaceae</taxon>
        <taxon>Aquibaculum</taxon>
    </lineage>
</organism>
<dbReference type="InterPro" id="IPR010248">
    <property type="entry name" value="His_ut_repres"/>
</dbReference>
<dbReference type="SUPFAM" id="SSF64288">
    <property type="entry name" value="Chorismate lyase-like"/>
    <property type="match status" value="1"/>
</dbReference>
<evidence type="ECO:0000259" key="5">
    <source>
        <dbReference type="PROSITE" id="PS50949"/>
    </source>
</evidence>
<keyword evidence="7" id="KW-1185">Reference proteome</keyword>
<dbReference type="NCBIfam" id="TIGR02018">
    <property type="entry name" value="his_ut_repres"/>
    <property type="match status" value="1"/>
</dbReference>
<reference evidence="6 7" key="1">
    <citation type="submission" date="2023-03" db="EMBL/GenBank/DDBJ databases">
        <title>Fodinicurvata sp. CAU 1616 isolated from sea sendiment.</title>
        <authorList>
            <person name="Kim W."/>
        </authorList>
    </citation>
    <scope>NUCLEOTIDE SEQUENCE [LARGE SCALE GENOMIC DNA]</scope>
    <source>
        <strain evidence="6 7">CAU 1616</strain>
    </source>
</reference>
<dbReference type="Proteomes" id="UP001215503">
    <property type="component" value="Unassembled WGS sequence"/>
</dbReference>
<dbReference type="PRINTS" id="PR00035">
    <property type="entry name" value="HTHGNTR"/>
</dbReference>
<dbReference type="PANTHER" id="PTHR44846:SF16">
    <property type="entry name" value="TRANSCRIPTIONAL REGULATOR PHNF-RELATED"/>
    <property type="match status" value="1"/>
</dbReference>
<feature type="domain" description="HTH gntR-type" evidence="5">
    <location>
        <begin position="13"/>
        <end position="81"/>
    </location>
</feature>
<keyword evidence="1" id="KW-0805">Transcription regulation</keyword>
<dbReference type="RefSeq" id="WP_275820287.1">
    <property type="nucleotide sequence ID" value="NZ_JARHUD010000002.1"/>
</dbReference>
<dbReference type="InterPro" id="IPR028978">
    <property type="entry name" value="Chorismate_lyase_/UTRA_dom_sf"/>
</dbReference>
<dbReference type="InterPro" id="IPR011663">
    <property type="entry name" value="UTRA"/>
</dbReference>
<dbReference type="InterPro" id="IPR036390">
    <property type="entry name" value="WH_DNA-bd_sf"/>
</dbReference>
<evidence type="ECO:0000313" key="6">
    <source>
        <dbReference type="EMBL" id="MDF2095144.1"/>
    </source>
</evidence>
<dbReference type="InterPro" id="IPR050679">
    <property type="entry name" value="Bact_HTH_transcr_reg"/>
</dbReference>
<dbReference type="PANTHER" id="PTHR44846">
    <property type="entry name" value="MANNOSYL-D-GLYCERATE TRANSPORT/METABOLISM SYSTEM REPRESSOR MNGR-RELATED"/>
    <property type="match status" value="1"/>
</dbReference>
<proteinExistence type="predicted"/>
<evidence type="ECO:0000256" key="4">
    <source>
        <dbReference type="NCBIfam" id="TIGR02018"/>
    </source>
</evidence>
<evidence type="ECO:0000256" key="1">
    <source>
        <dbReference type="ARBA" id="ARBA00023015"/>
    </source>
</evidence>
<dbReference type="Pfam" id="PF07702">
    <property type="entry name" value="UTRA"/>
    <property type="match status" value="1"/>
</dbReference>